<reference evidence="1 2" key="1">
    <citation type="journal article" date="2025" name="Microbiol. Resour. Announc.">
        <title>Draft genome sequences for Neonectria magnoliae and Neonectria punicea, canker pathogens of Liriodendron tulipifera and Acer saccharum in West Virginia.</title>
        <authorList>
            <person name="Petronek H.M."/>
            <person name="Kasson M.T."/>
            <person name="Metheny A.M."/>
            <person name="Stauder C.M."/>
            <person name="Lovett B."/>
            <person name="Lynch S.C."/>
            <person name="Garnas J.R."/>
            <person name="Kasson L.R."/>
            <person name="Stajich J.E."/>
        </authorList>
    </citation>
    <scope>NUCLEOTIDE SEQUENCE [LARGE SCALE GENOMIC DNA]</scope>
    <source>
        <strain evidence="1 2">NRRL 64653</strain>
    </source>
</reference>
<gene>
    <name evidence="1" type="ORF">QQX98_003919</name>
</gene>
<protein>
    <submittedName>
        <fullName evidence="1">Uncharacterized protein</fullName>
    </submittedName>
</protein>
<keyword evidence="2" id="KW-1185">Reference proteome</keyword>
<name>A0ABR1HC36_9HYPO</name>
<dbReference type="EMBL" id="JAZAVJ010000047">
    <property type="protein sequence ID" value="KAK7418427.1"/>
    <property type="molecule type" value="Genomic_DNA"/>
</dbReference>
<sequence length="160" mass="19058">MDPVGAAASCVTLIFVPERAIRLCNDFRKLPQVAQKLRKKMLTNIRRMKQLEKKINEDGDFKLTSHAEKMIKKTEDSLAQFRDNTRHVLKWGTSVDRTTWDKMRCWLAGFRKRTEFSIFSSRPKQYSWGVELFRKSLEKVYFRHKMGLAHRGYELWVSHY</sequence>
<dbReference type="Proteomes" id="UP001498476">
    <property type="component" value="Unassembled WGS sequence"/>
</dbReference>
<comment type="caution">
    <text evidence="1">The sequence shown here is derived from an EMBL/GenBank/DDBJ whole genome shotgun (WGS) entry which is preliminary data.</text>
</comment>
<accession>A0ABR1HC36</accession>
<proteinExistence type="predicted"/>
<evidence type="ECO:0000313" key="1">
    <source>
        <dbReference type="EMBL" id="KAK7418427.1"/>
    </source>
</evidence>
<evidence type="ECO:0000313" key="2">
    <source>
        <dbReference type="Proteomes" id="UP001498476"/>
    </source>
</evidence>
<organism evidence="1 2">
    <name type="scientific">Neonectria punicea</name>
    <dbReference type="NCBI Taxonomy" id="979145"/>
    <lineage>
        <taxon>Eukaryota</taxon>
        <taxon>Fungi</taxon>
        <taxon>Dikarya</taxon>
        <taxon>Ascomycota</taxon>
        <taxon>Pezizomycotina</taxon>
        <taxon>Sordariomycetes</taxon>
        <taxon>Hypocreomycetidae</taxon>
        <taxon>Hypocreales</taxon>
        <taxon>Nectriaceae</taxon>
        <taxon>Neonectria</taxon>
    </lineage>
</organism>